<dbReference type="AlphaFoldDB" id="A0A6C0UJE2"/>
<accession>A0A6C0UJE2</accession>
<reference evidence="1 2" key="1">
    <citation type="submission" date="2020-02" db="EMBL/GenBank/DDBJ databases">
        <title>Whole genome sequence of Halogeometricum borinquense strain wsp4.</title>
        <authorList>
            <person name="Verma D.K."/>
            <person name="Gopal K."/>
            <person name="Prasad E.S."/>
        </authorList>
    </citation>
    <scope>NUCLEOTIDE SEQUENCE [LARGE SCALE GENOMIC DNA]</scope>
    <source>
        <strain evidence="2">wsp4</strain>
    </source>
</reference>
<dbReference type="EMBL" id="CP048739">
    <property type="protein sequence ID" value="QIB75337.1"/>
    <property type="molecule type" value="Genomic_DNA"/>
</dbReference>
<sequence length="56" mass="6692">MVADELQRDDPDVEKALEMLYDEMDWLDERQGYWKTQAEDLEKRMSPEMQEAIRGG</sequence>
<evidence type="ECO:0000313" key="1">
    <source>
        <dbReference type="EMBL" id="QIB75337.1"/>
    </source>
</evidence>
<dbReference type="Proteomes" id="UP000465846">
    <property type="component" value="Chromosome"/>
</dbReference>
<dbReference type="GeneID" id="44080575"/>
<evidence type="ECO:0000313" key="2">
    <source>
        <dbReference type="Proteomes" id="UP000465846"/>
    </source>
</evidence>
<organism evidence="1 2">
    <name type="scientific">Halogeometricum borinquense</name>
    <dbReference type="NCBI Taxonomy" id="60847"/>
    <lineage>
        <taxon>Archaea</taxon>
        <taxon>Methanobacteriati</taxon>
        <taxon>Methanobacteriota</taxon>
        <taxon>Stenosarchaea group</taxon>
        <taxon>Halobacteria</taxon>
        <taxon>Halobacteriales</taxon>
        <taxon>Haloferacaceae</taxon>
        <taxon>Halogeometricum</taxon>
    </lineage>
</organism>
<protein>
    <submittedName>
        <fullName evidence="1">Uncharacterized protein</fullName>
    </submittedName>
</protein>
<gene>
    <name evidence="1" type="ORF">G3I44_14200</name>
</gene>
<dbReference type="RefSeq" id="WP_163487117.1">
    <property type="nucleotide sequence ID" value="NZ_CP048739.1"/>
</dbReference>
<name>A0A6C0UJE2_9EURY</name>
<proteinExistence type="predicted"/>